<evidence type="ECO:0000313" key="3">
    <source>
        <dbReference type="EMBL" id="SHI44437.1"/>
    </source>
</evidence>
<dbReference type="GO" id="GO:0010181">
    <property type="term" value="F:FMN binding"/>
    <property type="evidence" value="ECO:0007669"/>
    <property type="project" value="TreeGrafter"/>
</dbReference>
<feature type="domain" description="Flavodoxin-like fold" evidence="2">
    <location>
        <begin position="3"/>
        <end position="173"/>
    </location>
</feature>
<dbReference type="OrthoDB" id="9798454at2"/>
<dbReference type="AlphaFoldDB" id="A0A1M6B709"/>
<keyword evidence="1" id="KW-0560">Oxidoreductase</keyword>
<sequence>MSRTLILLFHPDPPHSKANAALAAAARTVPSVEVVDMQALYPGGAFELDREVERLISADRLVLQFPVLWYSTPPLLKAWQDAVLTRMYYIRPDTEGRRLEGTPLMVAATAGNTPQAYSPEGVNRFPLPDLLFPLQAMASRCGLPWADPFLIYGANRLEESELAAAGRRYAERLREWIDAAPAPA</sequence>
<protein>
    <submittedName>
        <fullName evidence="3">Putative NADPH-quinone reductase (Modulator of drug activity B)</fullName>
    </submittedName>
</protein>
<name>A0A1M6B709_9PROT</name>
<dbReference type="STRING" id="198092.SAMN02745194_00383"/>
<proteinExistence type="predicted"/>
<dbReference type="PANTHER" id="PTHR47307">
    <property type="entry name" value="GLUTATHIONE-REGULATED POTASSIUM-EFFLUX SYSTEM ANCILLARY PROTEIN KEFG"/>
    <property type="match status" value="1"/>
</dbReference>
<evidence type="ECO:0000259" key="2">
    <source>
        <dbReference type="Pfam" id="PF02525"/>
    </source>
</evidence>
<dbReference type="Gene3D" id="3.40.50.360">
    <property type="match status" value="1"/>
</dbReference>
<dbReference type="InterPro" id="IPR029039">
    <property type="entry name" value="Flavoprotein-like_sf"/>
</dbReference>
<dbReference type="InterPro" id="IPR003680">
    <property type="entry name" value="Flavodoxin_fold"/>
</dbReference>
<dbReference type="InterPro" id="IPR046980">
    <property type="entry name" value="KefG/KefF"/>
</dbReference>
<dbReference type="Pfam" id="PF02525">
    <property type="entry name" value="Flavodoxin_2"/>
    <property type="match status" value="1"/>
</dbReference>
<dbReference type="EMBL" id="FQZF01000002">
    <property type="protein sequence ID" value="SHI44437.1"/>
    <property type="molecule type" value="Genomic_DNA"/>
</dbReference>
<evidence type="ECO:0000256" key="1">
    <source>
        <dbReference type="ARBA" id="ARBA00023002"/>
    </source>
</evidence>
<accession>A0A1M6B709</accession>
<dbReference type="PANTHER" id="PTHR47307:SF1">
    <property type="entry name" value="GLUTATHIONE-REGULATED POTASSIUM-EFFLUX SYSTEM ANCILLARY PROTEIN KEFG"/>
    <property type="match status" value="1"/>
</dbReference>
<dbReference type="GO" id="GO:0009055">
    <property type="term" value="F:electron transfer activity"/>
    <property type="evidence" value="ECO:0007669"/>
    <property type="project" value="TreeGrafter"/>
</dbReference>
<dbReference type="SUPFAM" id="SSF52218">
    <property type="entry name" value="Flavoproteins"/>
    <property type="match status" value="1"/>
</dbReference>
<dbReference type="GO" id="GO:0003955">
    <property type="term" value="F:NAD(P)H dehydrogenase (quinone) activity"/>
    <property type="evidence" value="ECO:0007669"/>
    <property type="project" value="TreeGrafter"/>
</dbReference>
<organism evidence="3 4">
    <name type="scientific">Muricoccus roseus</name>
    <dbReference type="NCBI Taxonomy" id="198092"/>
    <lineage>
        <taxon>Bacteria</taxon>
        <taxon>Pseudomonadati</taxon>
        <taxon>Pseudomonadota</taxon>
        <taxon>Alphaproteobacteria</taxon>
        <taxon>Acetobacterales</taxon>
        <taxon>Roseomonadaceae</taxon>
        <taxon>Muricoccus</taxon>
    </lineage>
</organism>
<dbReference type="RefSeq" id="WP_073130809.1">
    <property type="nucleotide sequence ID" value="NZ_FQZF01000002.1"/>
</dbReference>
<dbReference type="Proteomes" id="UP000184387">
    <property type="component" value="Unassembled WGS sequence"/>
</dbReference>
<evidence type="ECO:0000313" key="4">
    <source>
        <dbReference type="Proteomes" id="UP000184387"/>
    </source>
</evidence>
<gene>
    <name evidence="3" type="ORF">SAMN02745194_00383</name>
</gene>
<keyword evidence="4" id="KW-1185">Reference proteome</keyword>
<reference evidence="3 4" key="1">
    <citation type="submission" date="2016-11" db="EMBL/GenBank/DDBJ databases">
        <authorList>
            <person name="Jaros S."/>
            <person name="Januszkiewicz K."/>
            <person name="Wedrychowicz H."/>
        </authorList>
    </citation>
    <scope>NUCLEOTIDE SEQUENCE [LARGE SCALE GENOMIC DNA]</scope>
    <source>
        <strain evidence="3 4">DSM 14916</strain>
    </source>
</reference>